<gene>
    <name evidence="1" type="ORF">FWK35_00039282</name>
</gene>
<proteinExistence type="predicted"/>
<comment type="caution">
    <text evidence="1">The sequence shown here is derived from an EMBL/GenBank/DDBJ whole genome shotgun (WGS) entry which is preliminary data.</text>
</comment>
<keyword evidence="2" id="KW-1185">Reference proteome</keyword>
<organism evidence="1 2">
    <name type="scientific">Aphis craccivora</name>
    <name type="common">Cowpea aphid</name>
    <dbReference type="NCBI Taxonomy" id="307492"/>
    <lineage>
        <taxon>Eukaryota</taxon>
        <taxon>Metazoa</taxon>
        <taxon>Ecdysozoa</taxon>
        <taxon>Arthropoda</taxon>
        <taxon>Hexapoda</taxon>
        <taxon>Insecta</taxon>
        <taxon>Pterygota</taxon>
        <taxon>Neoptera</taxon>
        <taxon>Paraneoptera</taxon>
        <taxon>Hemiptera</taxon>
        <taxon>Sternorrhyncha</taxon>
        <taxon>Aphidomorpha</taxon>
        <taxon>Aphidoidea</taxon>
        <taxon>Aphididae</taxon>
        <taxon>Aphidini</taxon>
        <taxon>Aphis</taxon>
        <taxon>Aphis</taxon>
    </lineage>
</organism>
<sequence length="38" mass="4450">MGGNRLNRLANLSIHREIPIKSCEVVDVFSEKNRKFMF</sequence>
<protein>
    <submittedName>
        <fullName evidence="1">Dimer Tnp hAT domain-containing protein</fullName>
    </submittedName>
</protein>
<name>A0A6G0YN62_APHCR</name>
<dbReference type="EMBL" id="VUJU01003218">
    <property type="protein sequence ID" value="KAF0758736.1"/>
    <property type="molecule type" value="Genomic_DNA"/>
</dbReference>
<dbReference type="AlphaFoldDB" id="A0A6G0YN62"/>
<dbReference type="Proteomes" id="UP000478052">
    <property type="component" value="Unassembled WGS sequence"/>
</dbReference>
<reference evidence="1 2" key="1">
    <citation type="submission" date="2019-08" db="EMBL/GenBank/DDBJ databases">
        <title>Whole genome of Aphis craccivora.</title>
        <authorList>
            <person name="Voronova N.V."/>
            <person name="Shulinski R.S."/>
            <person name="Bandarenka Y.V."/>
            <person name="Zhorov D.G."/>
            <person name="Warner D."/>
        </authorList>
    </citation>
    <scope>NUCLEOTIDE SEQUENCE [LARGE SCALE GENOMIC DNA]</scope>
    <source>
        <strain evidence="1">180601</strain>
        <tissue evidence="1">Whole Body</tissue>
    </source>
</reference>
<evidence type="ECO:0000313" key="2">
    <source>
        <dbReference type="Proteomes" id="UP000478052"/>
    </source>
</evidence>
<evidence type="ECO:0000313" key="1">
    <source>
        <dbReference type="EMBL" id="KAF0758736.1"/>
    </source>
</evidence>
<accession>A0A6G0YN62</accession>